<dbReference type="Pfam" id="PF16978">
    <property type="entry name" value="CRIM"/>
    <property type="match status" value="1"/>
</dbReference>
<proteinExistence type="predicted"/>
<dbReference type="EMBL" id="JARJLG010000032">
    <property type="protein sequence ID" value="KAJ7766502.1"/>
    <property type="molecule type" value="Genomic_DNA"/>
</dbReference>
<sequence>MFSVKPPRRRTATLPPMGVSSMSSSSNHRMDDDYRSGDIDQSSVRSGGWSLSASTLDDGFLAAVPSRYSHSVGATRVSHRHRHNAFSCEVPEDPLRAAIGLESVLEHPISPIHDAGSDDVVAHSLLDFSRRQVSSIKPHKSALSAMVSSKPVANPFAALLAGVEATDSFFKIRVYFPHAEQPYGQLLDLTLPANATVEDAITAGLFWYWERRWLPELDAAKTRDTDIASWIMLVPGKDGVVNKRIAQNKIARFNVDECAIVRSPRSLAEKQKIQRQVTKFRLVSPPLVTNTDKRHARQNSLPVFKSASKGPDAPVSLSILP</sequence>
<protein>
    <recommendedName>
        <fullName evidence="2">CRIM domain-containing protein</fullName>
    </recommendedName>
</protein>
<evidence type="ECO:0000259" key="2">
    <source>
        <dbReference type="Pfam" id="PF16978"/>
    </source>
</evidence>
<dbReference type="AlphaFoldDB" id="A0AAD7NLW1"/>
<feature type="compositionally biased region" description="Basic residues" evidence="1">
    <location>
        <begin position="1"/>
        <end position="11"/>
    </location>
</feature>
<keyword evidence="4" id="KW-1185">Reference proteome</keyword>
<organism evidence="3 4">
    <name type="scientific">Mycena maculata</name>
    <dbReference type="NCBI Taxonomy" id="230809"/>
    <lineage>
        <taxon>Eukaryota</taxon>
        <taxon>Fungi</taxon>
        <taxon>Dikarya</taxon>
        <taxon>Basidiomycota</taxon>
        <taxon>Agaricomycotina</taxon>
        <taxon>Agaricomycetes</taxon>
        <taxon>Agaricomycetidae</taxon>
        <taxon>Agaricales</taxon>
        <taxon>Marasmiineae</taxon>
        <taxon>Mycenaceae</taxon>
        <taxon>Mycena</taxon>
    </lineage>
</organism>
<evidence type="ECO:0000256" key="1">
    <source>
        <dbReference type="SAM" id="MobiDB-lite"/>
    </source>
</evidence>
<name>A0AAD7NLW1_9AGAR</name>
<feature type="compositionally biased region" description="Basic and acidic residues" evidence="1">
    <location>
        <begin position="28"/>
        <end position="38"/>
    </location>
</feature>
<comment type="caution">
    <text evidence="3">The sequence shown here is derived from an EMBL/GenBank/DDBJ whole genome shotgun (WGS) entry which is preliminary data.</text>
</comment>
<feature type="region of interest" description="Disordered" evidence="1">
    <location>
        <begin position="294"/>
        <end position="321"/>
    </location>
</feature>
<dbReference type="InterPro" id="IPR031567">
    <property type="entry name" value="CRIM_dom"/>
</dbReference>
<reference evidence="3" key="1">
    <citation type="submission" date="2023-03" db="EMBL/GenBank/DDBJ databases">
        <title>Massive genome expansion in bonnet fungi (Mycena s.s.) driven by repeated elements and novel gene families across ecological guilds.</title>
        <authorList>
            <consortium name="Lawrence Berkeley National Laboratory"/>
            <person name="Harder C.B."/>
            <person name="Miyauchi S."/>
            <person name="Viragh M."/>
            <person name="Kuo A."/>
            <person name="Thoen E."/>
            <person name="Andreopoulos B."/>
            <person name="Lu D."/>
            <person name="Skrede I."/>
            <person name="Drula E."/>
            <person name="Henrissat B."/>
            <person name="Morin E."/>
            <person name="Kohler A."/>
            <person name="Barry K."/>
            <person name="LaButti K."/>
            <person name="Morin E."/>
            <person name="Salamov A."/>
            <person name="Lipzen A."/>
            <person name="Mereny Z."/>
            <person name="Hegedus B."/>
            <person name="Baldrian P."/>
            <person name="Stursova M."/>
            <person name="Weitz H."/>
            <person name="Taylor A."/>
            <person name="Grigoriev I.V."/>
            <person name="Nagy L.G."/>
            <person name="Martin F."/>
            <person name="Kauserud H."/>
        </authorList>
    </citation>
    <scope>NUCLEOTIDE SEQUENCE</scope>
    <source>
        <strain evidence="3">CBHHK188m</strain>
    </source>
</reference>
<gene>
    <name evidence="3" type="ORF">DFH07DRAFT_1058629</name>
</gene>
<accession>A0AAD7NLW1</accession>
<feature type="region of interest" description="Disordered" evidence="1">
    <location>
        <begin position="1"/>
        <end position="41"/>
    </location>
</feature>
<evidence type="ECO:0000313" key="3">
    <source>
        <dbReference type="EMBL" id="KAJ7766502.1"/>
    </source>
</evidence>
<evidence type="ECO:0000313" key="4">
    <source>
        <dbReference type="Proteomes" id="UP001215280"/>
    </source>
</evidence>
<feature type="domain" description="CRIM" evidence="2">
    <location>
        <begin position="140"/>
        <end position="265"/>
    </location>
</feature>
<dbReference type="Proteomes" id="UP001215280">
    <property type="component" value="Unassembled WGS sequence"/>
</dbReference>